<accession>A0A5E4Q9T1</accession>
<reference evidence="2 3" key="1">
    <citation type="submission" date="2017-07" db="EMBL/GenBank/DDBJ databases">
        <authorList>
            <person name="Talla V."/>
            <person name="Backstrom N."/>
        </authorList>
    </citation>
    <scope>NUCLEOTIDE SEQUENCE [LARGE SCALE GENOMIC DNA]</scope>
</reference>
<name>A0A5E4Q9T1_9NEOP</name>
<proteinExistence type="predicted"/>
<keyword evidence="1" id="KW-0812">Transmembrane</keyword>
<keyword evidence="1" id="KW-1133">Transmembrane helix</keyword>
<evidence type="ECO:0000313" key="2">
    <source>
        <dbReference type="EMBL" id="VVC94994.1"/>
    </source>
</evidence>
<dbReference type="EMBL" id="FZQP02002203">
    <property type="protein sequence ID" value="VVC94994.1"/>
    <property type="molecule type" value="Genomic_DNA"/>
</dbReference>
<keyword evidence="1" id="KW-0472">Membrane</keyword>
<evidence type="ECO:0000256" key="1">
    <source>
        <dbReference type="SAM" id="Phobius"/>
    </source>
</evidence>
<dbReference type="Proteomes" id="UP000324832">
    <property type="component" value="Unassembled WGS sequence"/>
</dbReference>
<keyword evidence="3" id="KW-1185">Reference proteome</keyword>
<organism evidence="2 3">
    <name type="scientific">Leptidea sinapis</name>
    <dbReference type="NCBI Taxonomy" id="189913"/>
    <lineage>
        <taxon>Eukaryota</taxon>
        <taxon>Metazoa</taxon>
        <taxon>Ecdysozoa</taxon>
        <taxon>Arthropoda</taxon>
        <taxon>Hexapoda</taxon>
        <taxon>Insecta</taxon>
        <taxon>Pterygota</taxon>
        <taxon>Neoptera</taxon>
        <taxon>Endopterygota</taxon>
        <taxon>Lepidoptera</taxon>
        <taxon>Glossata</taxon>
        <taxon>Ditrysia</taxon>
        <taxon>Papilionoidea</taxon>
        <taxon>Pieridae</taxon>
        <taxon>Dismorphiinae</taxon>
        <taxon>Leptidea</taxon>
    </lineage>
</organism>
<dbReference type="AlphaFoldDB" id="A0A5E4Q9T1"/>
<feature type="transmembrane region" description="Helical" evidence="1">
    <location>
        <begin position="50"/>
        <end position="70"/>
    </location>
</feature>
<gene>
    <name evidence="2" type="ORF">LSINAPIS_LOCUS6813</name>
</gene>
<evidence type="ECO:0000313" key="3">
    <source>
        <dbReference type="Proteomes" id="UP000324832"/>
    </source>
</evidence>
<sequence>MARLQHLCERVLTIWRVIIFNSVHEVTSDSALSDSDTDFRNVTKCKSARIITTIVLFVSYNSALICFFETGSKIKRRPRRQNAKKLVAF</sequence>
<protein>
    <submittedName>
        <fullName evidence="2">Uncharacterized protein</fullName>
    </submittedName>
</protein>